<dbReference type="EMBL" id="CAJVQB010002600">
    <property type="protein sequence ID" value="CAG8580745.1"/>
    <property type="molecule type" value="Genomic_DNA"/>
</dbReference>
<proteinExistence type="predicted"/>
<evidence type="ECO:0000313" key="2">
    <source>
        <dbReference type="EMBL" id="CAG8580745.1"/>
    </source>
</evidence>
<dbReference type="Proteomes" id="UP000789901">
    <property type="component" value="Unassembled WGS sequence"/>
</dbReference>
<protein>
    <submittedName>
        <fullName evidence="2">32800_t:CDS:1</fullName>
    </submittedName>
</protein>
<comment type="caution">
    <text evidence="2">The sequence shown here is derived from an EMBL/GenBank/DDBJ whole genome shotgun (WGS) entry which is preliminary data.</text>
</comment>
<reference evidence="2 3" key="1">
    <citation type="submission" date="2021-06" db="EMBL/GenBank/DDBJ databases">
        <authorList>
            <person name="Kallberg Y."/>
            <person name="Tangrot J."/>
            <person name="Rosling A."/>
        </authorList>
    </citation>
    <scope>NUCLEOTIDE SEQUENCE [LARGE SCALE GENOMIC DNA]</scope>
    <source>
        <strain evidence="2 3">120-4 pot B 10/14</strain>
    </source>
</reference>
<accession>A0ABN7UF11</accession>
<sequence length="44" mass="5201">MHSQNQIFMAQLEQDLDFFNTPEKKNIEAKNSEEQSKRQLEGSM</sequence>
<keyword evidence="3" id="KW-1185">Reference proteome</keyword>
<organism evidence="2 3">
    <name type="scientific">Gigaspora margarita</name>
    <dbReference type="NCBI Taxonomy" id="4874"/>
    <lineage>
        <taxon>Eukaryota</taxon>
        <taxon>Fungi</taxon>
        <taxon>Fungi incertae sedis</taxon>
        <taxon>Mucoromycota</taxon>
        <taxon>Glomeromycotina</taxon>
        <taxon>Glomeromycetes</taxon>
        <taxon>Diversisporales</taxon>
        <taxon>Gigasporaceae</taxon>
        <taxon>Gigaspora</taxon>
    </lineage>
</organism>
<gene>
    <name evidence="2" type="ORF">GMARGA_LOCUS5933</name>
</gene>
<feature type="compositionally biased region" description="Basic and acidic residues" evidence="1">
    <location>
        <begin position="22"/>
        <end position="44"/>
    </location>
</feature>
<evidence type="ECO:0000256" key="1">
    <source>
        <dbReference type="SAM" id="MobiDB-lite"/>
    </source>
</evidence>
<evidence type="ECO:0000313" key="3">
    <source>
        <dbReference type="Proteomes" id="UP000789901"/>
    </source>
</evidence>
<feature type="region of interest" description="Disordered" evidence="1">
    <location>
        <begin position="21"/>
        <end position="44"/>
    </location>
</feature>
<name>A0ABN7UF11_GIGMA</name>